<accession>A0A345RQ69</accession>
<dbReference type="Proteomes" id="UP000253720">
    <property type="component" value="Chromosome"/>
</dbReference>
<evidence type="ECO:0000313" key="1">
    <source>
        <dbReference type="EMBL" id="AXI61435.1"/>
    </source>
</evidence>
<dbReference type="KEGG" id="pke:DLD99_13460"/>
<evidence type="ECO:0000313" key="2">
    <source>
        <dbReference type="Proteomes" id="UP000253720"/>
    </source>
</evidence>
<gene>
    <name evidence="1" type="ORF">DLD99_13460</name>
</gene>
<keyword evidence="2" id="KW-1185">Reference proteome</keyword>
<dbReference type="RefSeq" id="WP_114882734.1">
    <property type="nucleotide sequence ID" value="NZ_CP029608.1"/>
</dbReference>
<dbReference type="EMBL" id="CP029608">
    <property type="protein sequence ID" value="AXI61435.1"/>
    <property type="molecule type" value="Genomic_DNA"/>
</dbReference>
<organism evidence="1 2">
    <name type="scientific">Pseudomonas kribbensis</name>
    <dbReference type="NCBI Taxonomy" id="1628086"/>
    <lineage>
        <taxon>Bacteria</taxon>
        <taxon>Pseudomonadati</taxon>
        <taxon>Pseudomonadota</taxon>
        <taxon>Gammaproteobacteria</taxon>
        <taxon>Pseudomonadales</taxon>
        <taxon>Pseudomonadaceae</taxon>
        <taxon>Pseudomonas</taxon>
    </lineage>
</organism>
<sequence length="178" mass="19552">MTVGYTGAWQPKAGLLVRDNAHSSKPVSQSLKVKQMLAKVGNDPTVLNTREMDKQGIHKSIKGFDPENVTPAQLGKLSDFLRSRGLISEITSMTLLNAGDKFDRFGIQKDPDTKFNALEYFATQLDTIQNNNLKGNKYANGLIPEYKKAIYVLQNLKVYGQGGDRPPPPTDKGVSAKA</sequence>
<name>A0A345RQ69_9PSED</name>
<proteinExistence type="predicted"/>
<dbReference type="AlphaFoldDB" id="A0A345RQ69"/>
<reference evidence="1 2" key="1">
    <citation type="submission" date="2018-05" db="EMBL/GenBank/DDBJ databases">
        <title>Complete genome sequence of Pseudomonas kribbensis 46-2(T).</title>
        <authorList>
            <person name="Jeong H."/>
            <person name="Lee S.-G."/>
            <person name="Rha E."/>
            <person name="Kim H."/>
        </authorList>
    </citation>
    <scope>NUCLEOTIDE SEQUENCE [LARGE SCALE GENOMIC DNA]</scope>
    <source>
        <strain evidence="1 2">46-2</strain>
    </source>
</reference>
<protein>
    <submittedName>
        <fullName evidence="1">Uncharacterized protein</fullName>
    </submittedName>
</protein>